<dbReference type="Proteomes" id="UP000770717">
    <property type="component" value="Unassembled WGS sequence"/>
</dbReference>
<dbReference type="Gene3D" id="2.60.40.10">
    <property type="entry name" value="Immunoglobulins"/>
    <property type="match status" value="1"/>
</dbReference>
<evidence type="ECO:0000256" key="7">
    <source>
        <dbReference type="ARBA" id="ARBA00023180"/>
    </source>
</evidence>
<dbReference type="AlphaFoldDB" id="A0A8J6B9D8"/>
<evidence type="ECO:0000313" key="10">
    <source>
        <dbReference type="Proteomes" id="UP000770717"/>
    </source>
</evidence>
<dbReference type="GO" id="GO:0005886">
    <property type="term" value="C:plasma membrane"/>
    <property type="evidence" value="ECO:0007669"/>
    <property type="project" value="UniProtKB-SubCell"/>
</dbReference>
<name>A0A8J6B9D8_ELECQ</name>
<keyword evidence="6" id="KW-1015">Disulfide bond</keyword>
<accession>A0A8J6B9D8</accession>
<evidence type="ECO:0000256" key="6">
    <source>
        <dbReference type="ARBA" id="ARBA00023157"/>
    </source>
</evidence>
<dbReference type="InterPro" id="IPR036179">
    <property type="entry name" value="Ig-like_dom_sf"/>
</dbReference>
<keyword evidence="5" id="KW-0472">Membrane</keyword>
<keyword evidence="2" id="KW-1003">Cell membrane</keyword>
<dbReference type="Pfam" id="PF07686">
    <property type="entry name" value="V-set"/>
    <property type="match status" value="1"/>
</dbReference>
<dbReference type="InterPro" id="IPR003599">
    <property type="entry name" value="Ig_sub"/>
</dbReference>
<feature type="domain" description="Ig-like" evidence="8">
    <location>
        <begin position="1"/>
        <end position="104"/>
    </location>
</feature>
<dbReference type="GO" id="GO:0002376">
    <property type="term" value="P:immune system process"/>
    <property type="evidence" value="ECO:0007669"/>
    <property type="project" value="UniProtKB-KW"/>
</dbReference>
<dbReference type="InterPro" id="IPR052051">
    <property type="entry name" value="TCR_complex_component"/>
</dbReference>
<organism evidence="9 10">
    <name type="scientific">Eleutherodactylus coqui</name>
    <name type="common">Puerto Rican coqui</name>
    <dbReference type="NCBI Taxonomy" id="57060"/>
    <lineage>
        <taxon>Eukaryota</taxon>
        <taxon>Metazoa</taxon>
        <taxon>Chordata</taxon>
        <taxon>Craniata</taxon>
        <taxon>Vertebrata</taxon>
        <taxon>Euteleostomi</taxon>
        <taxon>Amphibia</taxon>
        <taxon>Batrachia</taxon>
        <taxon>Anura</taxon>
        <taxon>Neobatrachia</taxon>
        <taxon>Hyloidea</taxon>
        <taxon>Eleutherodactylidae</taxon>
        <taxon>Eleutherodactylinae</taxon>
        <taxon>Eleutherodactylus</taxon>
        <taxon>Eleutherodactylus</taxon>
    </lineage>
</organism>
<protein>
    <recommendedName>
        <fullName evidence="8">Ig-like domain-containing protein</fullName>
    </recommendedName>
</protein>
<evidence type="ECO:0000313" key="9">
    <source>
        <dbReference type="EMBL" id="KAG9463746.1"/>
    </source>
</evidence>
<proteinExistence type="predicted"/>
<dbReference type="PANTHER" id="PTHR19433">
    <property type="entry name" value="T-CELL RECEPTOR ALPHA CHAIN V REGION-RELATED"/>
    <property type="match status" value="1"/>
</dbReference>
<dbReference type="SMART" id="SM00409">
    <property type="entry name" value="IG"/>
    <property type="match status" value="1"/>
</dbReference>
<dbReference type="SMART" id="SM00406">
    <property type="entry name" value="IGv"/>
    <property type="match status" value="1"/>
</dbReference>
<sequence length="150" mass="16495">VQSDTQVSQDSDLYVTEDQDITLKCIHKIKSYRILIWYKHIPGLGPEICAHGVDSAVNAHPRYSMAMNRSSFTTQLHIKNVRGEDAAVYYCAVEDTVTLTPSVAEDHDLLCMSMGPPQLPLAPLTKSQTPGCDSIQGFHIQGICDSCSRG</sequence>
<keyword evidence="10" id="KW-1185">Reference proteome</keyword>
<dbReference type="OrthoDB" id="9631130at2759"/>
<keyword evidence="4" id="KW-0391">Immunity</keyword>
<reference evidence="9" key="1">
    <citation type="thesis" date="2020" institute="ProQuest LLC" country="789 East Eisenhower Parkway, Ann Arbor, MI, USA">
        <title>Comparative Genomics and Chromosome Evolution.</title>
        <authorList>
            <person name="Mudd A.B."/>
        </authorList>
    </citation>
    <scope>NUCLEOTIDE SEQUENCE</scope>
    <source>
        <strain evidence="9">HN-11 Male</strain>
        <tissue evidence="9">Kidney and liver</tissue>
    </source>
</reference>
<feature type="non-terminal residue" evidence="9">
    <location>
        <position position="150"/>
    </location>
</feature>
<dbReference type="GO" id="GO:0009617">
    <property type="term" value="P:response to bacterium"/>
    <property type="evidence" value="ECO:0007669"/>
    <property type="project" value="TreeGrafter"/>
</dbReference>
<dbReference type="InterPro" id="IPR007110">
    <property type="entry name" value="Ig-like_dom"/>
</dbReference>
<evidence type="ECO:0000256" key="4">
    <source>
        <dbReference type="ARBA" id="ARBA00022859"/>
    </source>
</evidence>
<evidence type="ECO:0000259" key="8">
    <source>
        <dbReference type="PROSITE" id="PS50835"/>
    </source>
</evidence>
<keyword evidence="7" id="KW-0325">Glycoprotein</keyword>
<dbReference type="SUPFAM" id="SSF48726">
    <property type="entry name" value="Immunoglobulin"/>
    <property type="match status" value="1"/>
</dbReference>
<comment type="subcellular location">
    <subcellularLocation>
        <location evidence="1">Cell membrane</location>
    </subcellularLocation>
</comment>
<gene>
    <name evidence="9" type="ORF">GDO78_021192</name>
</gene>
<evidence type="ECO:0000256" key="2">
    <source>
        <dbReference type="ARBA" id="ARBA00022475"/>
    </source>
</evidence>
<evidence type="ECO:0000256" key="5">
    <source>
        <dbReference type="ARBA" id="ARBA00023136"/>
    </source>
</evidence>
<evidence type="ECO:0000256" key="1">
    <source>
        <dbReference type="ARBA" id="ARBA00004236"/>
    </source>
</evidence>
<comment type="caution">
    <text evidence="9">The sequence shown here is derived from an EMBL/GenBank/DDBJ whole genome shotgun (WGS) entry which is preliminary data.</text>
</comment>
<dbReference type="InterPro" id="IPR013106">
    <property type="entry name" value="Ig_V-set"/>
</dbReference>
<keyword evidence="3" id="KW-0732">Signal</keyword>
<dbReference type="PROSITE" id="PS50835">
    <property type="entry name" value="IG_LIKE"/>
    <property type="match status" value="1"/>
</dbReference>
<dbReference type="InterPro" id="IPR013783">
    <property type="entry name" value="Ig-like_fold"/>
</dbReference>
<dbReference type="EMBL" id="WNTK01006072">
    <property type="protein sequence ID" value="KAG9463746.1"/>
    <property type="molecule type" value="Genomic_DNA"/>
</dbReference>
<evidence type="ECO:0000256" key="3">
    <source>
        <dbReference type="ARBA" id="ARBA00022729"/>
    </source>
</evidence>